<feature type="region of interest" description="Disordered" evidence="1">
    <location>
        <begin position="1"/>
        <end position="30"/>
    </location>
</feature>
<dbReference type="Pfam" id="PF18701">
    <property type="entry name" value="DUF5641"/>
    <property type="match status" value="1"/>
</dbReference>
<organism evidence="3 4">
    <name type="scientific">Dermatophagoides farinae</name>
    <name type="common">American house dust mite</name>
    <dbReference type="NCBI Taxonomy" id="6954"/>
    <lineage>
        <taxon>Eukaryota</taxon>
        <taxon>Metazoa</taxon>
        <taxon>Ecdysozoa</taxon>
        <taxon>Arthropoda</taxon>
        <taxon>Chelicerata</taxon>
        <taxon>Arachnida</taxon>
        <taxon>Acari</taxon>
        <taxon>Acariformes</taxon>
        <taxon>Sarcoptiformes</taxon>
        <taxon>Astigmata</taxon>
        <taxon>Psoroptidia</taxon>
        <taxon>Analgoidea</taxon>
        <taxon>Pyroglyphidae</taxon>
        <taxon>Dermatophagoidinae</taxon>
        <taxon>Dermatophagoides</taxon>
    </lineage>
</organism>
<dbReference type="GO" id="GO:0042575">
    <property type="term" value="C:DNA polymerase complex"/>
    <property type="evidence" value="ECO:0007669"/>
    <property type="project" value="UniProtKB-ARBA"/>
</dbReference>
<dbReference type="InterPro" id="IPR043502">
    <property type="entry name" value="DNA/RNA_pol_sf"/>
</dbReference>
<dbReference type="SUPFAM" id="SSF53098">
    <property type="entry name" value="Ribonuclease H-like"/>
    <property type="match status" value="1"/>
</dbReference>
<reference evidence="3" key="1">
    <citation type="submission" date="2013-05" db="EMBL/GenBank/DDBJ databases">
        <authorList>
            <person name="Yim A.K.Y."/>
            <person name="Chan T.F."/>
            <person name="Ji K.M."/>
            <person name="Liu X.Y."/>
            <person name="Zhou J.W."/>
            <person name="Li R.Q."/>
            <person name="Yang K.Y."/>
            <person name="Li J."/>
            <person name="Li M."/>
            <person name="Law P.T.W."/>
            <person name="Wu Y.L."/>
            <person name="Cai Z.L."/>
            <person name="Qin H."/>
            <person name="Bao Y."/>
            <person name="Leung R.K.K."/>
            <person name="Ng P.K.S."/>
            <person name="Zou J."/>
            <person name="Zhong X.J."/>
            <person name="Ran P.X."/>
            <person name="Zhong N.S."/>
            <person name="Liu Z.G."/>
            <person name="Tsui S.K.W."/>
        </authorList>
    </citation>
    <scope>NUCLEOTIDE SEQUENCE</scope>
    <source>
        <strain evidence="3">Derf</strain>
        <tissue evidence="3">Whole organism</tissue>
    </source>
</reference>
<name>A0A922L9J8_DERFA</name>
<evidence type="ECO:0000259" key="2">
    <source>
        <dbReference type="PROSITE" id="PS50994"/>
    </source>
</evidence>
<dbReference type="SUPFAM" id="SSF56672">
    <property type="entry name" value="DNA/RNA polymerases"/>
    <property type="match status" value="1"/>
</dbReference>
<feature type="domain" description="Integrase catalytic" evidence="2">
    <location>
        <begin position="1491"/>
        <end position="1666"/>
    </location>
</feature>
<dbReference type="InterPro" id="IPR001584">
    <property type="entry name" value="Integrase_cat-core"/>
</dbReference>
<dbReference type="Gene3D" id="1.10.340.70">
    <property type="match status" value="1"/>
</dbReference>
<dbReference type="Pfam" id="PF00078">
    <property type="entry name" value="RVT_1"/>
    <property type="match status" value="1"/>
</dbReference>
<protein>
    <recommendedName>
        <fullName evidence="2">Integrase catalytic domain-containing protein</fullName>
    </recommendedName>
</protein>
<dbReference type="CDD" id="cd00303">
    <property type="entry name" value="retropepsin_like"/>
    <property type="match status" value="1"/>
</dbReference>
<reference evidence="3" key="2">
    <citation type="journal article" date="2022" name="Res Sq">
        <title>Comparative Genomics Reveals Insights into the Divergent Evolution of Astigmatic Mites and Household Pest Adaptations.</title>
        <authorList>
            <person name="Xiong Q."/>
            <person name="Wan A.T.-Y."/>
            <person name="Liu X.-Y."/>
            <person name="Fung C.S.-H."/>
            <person name="Xiao X."/>
            <person name="Malainual N."/>
            <person name="Hou J."/>
            <person name="Wang L."/>
            <person name="Wang M."/>
            <person name="Yang K."/>
            <person name="Cui Y."/>
            <person name="Leung E."/>
            <person name="Nong W."/>
            <person name="Shin S.-K."/>
            <person name="Au S."/>
            <person name="Jeong K.Y."/>
            <person name="Chew F.T."/>
            <person name="Hui J."/>
            <person name="Leung T.F."/>
            <person name="Tungtrongchitr A."/>
            <person name="Zhong N."/>
            <person name="Liu Z."/>
            <person name="Tsui S."/>
        </authorList>
    </citation>
    <scope>NUCLEOTIDE SEQUENCE</scope>
    <source>
        <strain evidence="3">Derf</strain>
        <tissue evidence="3">Whole organism</tissue>
    </source>
</reference>
<evidence type="ECO:0000256" key="1">
    <source>
        <dbReference type="SAM" id="MobiDB-lite"/>
    </source>
</evidence>
<proteinExistence type="predicted"/>
<dbReference type="InterPro" id="IPR036397">
    <property type="entry name" value="RNaseH_sf"/>
</dbReference>
<dbReference type="GO" id="GO:0003676">
    <property type="term" value="F:nucleic acid binding"/>
    <property type="evidence" value="ECO:0007669"/>
    <property type="project" value="InterPro"/>
</dbReference>
<dbReference type="Gene3D" id="3.30.70.270">
    <property type="match status" value="1"/>
</dbReference>
<dbReference type="InterPro" id="IPR041588">
    <property type="entry name" value="Integrase_H2C2"/>
</dbReference>
<sequence length="1785" mass="208485">MTNDEHTEFESGESDEENKKKPRTKADKKKWKEELLHQRRKIIHVINTLHFDYFTGKDVEIEKISENFQKLKEIESDVVEYTKINKDEKTEVETKYREIIEIESTIRLLKTSMEKYQTNVSVDKQKSKIKKLYNEAKKLISNNTLWLKFNETLEEAESIIEENVKNHNVLDEPINSFEWSKPSGSGGGTKSKNNEKLKSKFDTKPKEIIQSMPNIHQKAKSSDQSTTNEFSRINSEPKINSTNETLFNERLISLTSTSSIKNDHEKIIEFNSKSDIRIQMKHKEIYSMQKGSNWFDGDYMQYHRFKKRIEKAFDNLQFDDDEKLDLLKNVVKGRPSKMIEPVTTFEEAIETLDRVYTRIDYQKTTIKEQLVELRKIYHIVDFRKNNTFVETVHGCFEQLKRILPNEKDSFFTDCIRIVLSKLPQETMVEFTKSEDDITPDKFIKFLIQQESIAERRDKWESSSKENSQNANRNARINAVRPEEKRFYCKFHNNYQHSSSRCELSIAEKLKIVRQNNWCKKCATYHKTNECIRKNLKCNSCGDDHLSYMHDLIKNETNVKMIEADEMVQHVQETKMAINKGENSYAETATARIVANGKFEDLRMIVDSASDFSFIDRKFVQRLNLKIYDAGICLILRGINQSDEPKRTSKFTYLQFNTDNRNKIQIKFFIVDELEEALGYSSNPKELNHLMPKEIMKKLADRSNNKLSALIGLDQRYKIYRPNNIQIVDKYVITDTIFGFMISGNESINARTTRTTRMFACKIEEDYEFKSADETFENFIQPEIQMNKYIKDYKTDNIMMGESNRYVASLCWISKYKDTIRNNEWYAIIRLQQLLKMLKKRELIQEYDNKFKEMIEAGYVVKAARNEIQYFLPHRPVIKSERTTTKLRIVKDGTFNSRNQTSINQALYKGIVAADVMKTLIRFRAKKIGFTADIEKAFWQIKVAENDQSYLGLIWIDSQEKFEYFKMTVVPFGLTCSPFILQSTIQKHCETTKLHPEVASELSSKFYVDDYVNSVDSITNAIEQRTKITEILREANFNIRKWTMSGDNTDPNRILGIWWNPQTDMINLCESKFEIPIKFTRRCIQSICAKIFDPLGLISPVKILLRKFNREACQLKLEWDDEVPIEMNKKVHEAVTNMNELIKTMKMRRTIENSESISIYCDASAVAYGAVAYLCNEKEKILLVSKNYLSGKTTIPELEFQAAIVGIRLMETLKPIFPDHQMILFTDSKVTKERFKKNPNKLKPHLGIQILKLKDYEFDICHISGKSNPADIASRGMTCEKLKDCKLWWNGTNDTAKSKTFKIRIEQEENACVRQIIQILEKQRTHYKATKWLGRIAKWAQKSIERFNQKTEKQIAQIWFLRCCQDQSWGNLIANLEHDERTIWQSYAVFKDDNGILRIRTRIGNNPMFTFEEVHPILLNGENQLTKLIINDVHQNGHLSIQRMHSEIRKKYWITKKGQAIKKAVNSCKTCRILKAKQYDAPAGDLPIARISQGVPYATIGMDHFGPIHVKISDYKGKVYVLLIICLKTLNVSLKVVKSLTTEENWNAIRRFMNDFGYPTVVLSDNSKTFISIGKMYNKHVNENQTGKNVSLKWHHITVYSPYRGGLWERAVKTVKETLRAMSFGKSYKFEEFVSLISDVQYIVNSRPVASDSGLPITPLMMFKGGKLNETIDINETWMVKESNELNQIWKKRKANMKILWNVWINKLFLHNSTYIHTKGCKESVIPKINDLVLLKNPTKNIGEYRMGKIVELVKGTDGVIRTVVVKTKDDTQRRSIQTLLKINDE</sequence>
<dbReference type="Proteomes" id="UP000790347">
    <property type="component" value="Unassembled WGS sequence"/>
</dbReference>
<dbReference type="PANTHER" id="PTHR47331:SF5">
    <property type="entry name" value="RIBONUCLEASE H"/>
    <property type="match status" value="1"/>
</dbReference>
<dbReference type="GO" id="GO:0071897">
    <property type="term" value="P:DNA biosynthetic process"/>
    <property type="evidence" value="ECO:0007669"/>
    <property type="project" value="UniProtKB-ARBA"/>
</dbReference>
<feature type="region of interest" description="Disordered" evidence="1">
    <location>
        <begin position="457"/>
        <end position="476"/>
    </location>
</feature>
<dbReference type="GO" id="GO:0015074">
    <property type="term" value="P:DNA integration"/>
    <property type="evidence" value="ECO:0007669"/>
    <property type="project" value="InterPro"/>
</dbReference>
<feature type="compositionally biased region" description="Basic and acidic residues" evidence="1">
    <location>
        <begin position="192"/>
        <end position="202"/>
    </location>
</feature>
<dbReference type="EMBL" id="ASGP02000001">
    <property type="protein sequence ID" value="KAH9527333.1"/>
    <property type="molecule type" value="Genomic_DNA"/>
</dbReference>
<dbReference type="InterPro" id="IPR012337">
    <property type="entry name" value="RNaseH-like_sf"/>
</dbReference>
<dbReference type="Gene3D" id="3.10.10.10">
    <property type="entry name" value="HIV Type 1 Reverse Transcriptase, subunit A, domain 1"/>
    <property type="match status" value="1"/>
</dbReference>
<gene>
    <name evidence="3" type="ORF">DERF_001355</name>
</gene>
<feature type="compositionally biased region" description="Basic residues" evidence="1">
    <location>
        <begin position="20"/>
        <end position="29"/>
    </location>
</feature>
<keyword evidence="4" id="KW-1185">Reference proteome</keyword>
<evidence type="ECO:0000313" key="4">
    <source>
        <dbReference type="Proteomes" id="UP000790347"/>
    </source>
</evidence>
<dbReference type="InterPro" id="IPR040676">
    <property type="entry name" value="DUF5641"/>
</dbReference>
<evidence type="ECO:0000313" key="3">
    <source>
        <dbReference type="EMBL" id="KAH9527333.1"/>
    </source>
</evidence>
<dbReference type="InterPro" id="IPR043128">
    <property type="entry name" value="Rev_trsase/Diguanyl_cyclase"/>
</dbReference>
<dbReference type="Pfam" id="PF17921">
    <property type="entry name" value="Integrase_H2C2"/>
    <property type="match status" value="1"/>
</dbReference>
<feature type="region of interest" description="Disordered" evidence="1">
    <location>
        <begin position="175"/>
        <end position="202"/>
    </location>
</feature>
<dbReference type="PROSITE" id="PS50994">
    <property type="entry name" value="INTEGRASE"/>
    <property type="match status" value="1"/>
</dbReference>
<dbReference type="Gene3D" id="3.30.420.10">
    <property type="entry name" value="Ribonuclease H-like superfamily/Ribonuclease H"/>
    <property type="match status" value="1"/>
</dbReference>
<comment type="caution">
    <text evidence="3">The sequence shown here is derived from an EMBL/GenBank/DDBJ whole genome shotgun (WGS) entry which is preliminary data.</text>
</comment>
<dbReference type="InterPro" id="IPR000477">
    <property type="entry name" value="RT_dom"/>
</dbReference>
<accession>A0A922L9J8</accession>
<dbReference type="Pfam" id="PF05380">
    <property type="entry name" value="Peptidase_A17"/>
    <property type="match status" value="1"/>
</dbReference>
<dbReference type="PANTHER" id="PTHR47331">
    <property type="entry name" value="PHD-TYPE DOMAIN-CONTAINING PROTEIN"/>
    <property type="match status" value="1"/>
</dbReference>
<dbReference type="InterPro" id="IPR008042">
    <property type="entry name" value="Retrotrans_Pao"/>
</dbReference>